<organism evidence="3 4">
    <name type="scientific">Antrihabitans spumae</name>
    <dbReference type="NCBI Taxonomy" id="3373370"/>
    <lineage>
        <taxon>Bacteria</taxon>
        <taxon>Bacillati</taxon>
        <taxon>Actinomycetota</taxon>
        <taxon>Actinomycetes</taxon>
        <taxon>Mycobacteriales</taxon>
        <taxon>Nocardiaceae</taxon>
        <taxon>Antrihabitans</taxon>
    </lineage>
</organism>
<sequence length="400" mass="43595">MEPAPKFDLKPYHLAWAGAALFGLFALLTLGNGVSTETTYDSITYEREESTNLLSQLVFIALWLGAAAACVHFARKLRADRTLWPDAMHAFLVENRLAAQVPTFTEADAESDRIVYLGDVVPVRPLGFVELLSAAVAVMKRNPRITLVLPAIVISTCIAGIMFLVQLVFTVIVSDAFSVDALLTAFVTTLLIVTAVALPMDAFIAAVTVVGADRAIRGEQAKIGPVVSNALSRMSALIKLMLVFYAIFLLPYILIVPMSMIVTSGGAETLLILPSFALIAVEFVAGVLLSLAPIVMVIEKTGLVDTFKRTYSLTRPALGRLLGIHLLWFVVVVPISIVTMIIGMMVHWIAMIVVLAIGISFFRILQTLIYHDVRVRQVGYAEEVLAEREAVRIAAQVQRD</sequence>
<keyword evidence="1" id="KW-1133">Transmembrane helix</keyword>
<keyword evidence="5" id="KW-1185">Reference proteome</keyword>
<evidence type="ECO:0000313" key="3">
    <source>
        <dbReference type="EMBL" id="MFH5245093.1"/>
    </source>
</evidence>
<protein>
    <submittedName>
        <fullName evidence="3">Uncharacterized protein</fullName>
    </submittedName>
</protein>
<reference evidence="4 5" key="1">
    <citation type="submission" date="2024-10" db="EMBL/GenBank/DDBJ databases">
        <authorList>
            <person name="Riesco R."/>
        </authorList>
    </citation>
    <scope>NUCLEOTIDE SEQUENCE [LARGE SCALE GENOMIC DNA]</scope>
    <source>
        <strain evidence="3 4">NCIMB 15448</strain>
        <strain evidence="2 5">NCIMB 15450</strain>
    </source>
</reference>
<feature type="transmembrane region" description="Helical" evidence="1">
    <location>
        <begin position="318"/>
        <end position="342"/>
    </location>
</feature>
<comment type="caution">
    <text evidence="3">The sequence shown here is derived from an EMBL/GenBank/DDBJ whole genome shotgun (WGS) entry which is preliminary data.</text>
</comment>
<dbReference type="Proteomes" id="UP001609219">
    <property type="component" value="Unassembled WGS sequence"/>
</dbReference>
<evidence type="ECO:0000256" key="1">
    <source>
        <dbReference type="SAM" id="Phobius"/>
    </source>
</evidence>
<dbReference type="EMBL" id="JBIMSP010000061">
    <property type="protein sequence ID" value="MFH5245093.1"/>
    <property type="molecule type" value="Genomic_DNA"/>
</dbReference>
<feature type="transmembrane region" description="Helical" evidence="1">
    <location>
        <begin position="275"/>
        <end position="298"/>
    </location>
</feature>
<feature type="transmembrane region" description="Helical" evidence="1">
    <location>
        <begin position="53"/>
        <end position="74"/>
    </location>
</feature>
<evidence type="ECO:0000313" key="5">
    <source>
        <dbReference type="Proteomes" id="UP001609219"/>
    </source>
</evidence>
<proteinExistence type="predicted"/>
<feature type="transmembrane region" description="Helical" evidence="1">
    <location>
        <begin position="242"/>
        <end position="263"/>
    </location>
</feature>
<dbReference type="Proteomes" id="UP001609176">
    <property type="component" value="Unassembled WGS sequence"/>
</dbReference>
<dbReference type="RefSeq" id="WP_395126016.1">
    <property type="nucleotide sequence ID" value="NZ_JBIMSN010000144.1"/>
</dbReference>
<keyword evidence="1" id="KW-0812">Transmembrane</keyword>
<dbReference type="EMBL" id="JBIMSN010000144">
    <property type="protein sequence ID" value="MFH5232358.1"/>
    <property type="molecule type" value="Genomic_DNA"/>
</dbReference>
<name>A0ABW7KUE4_9NOCA</name>
<accession>A0ABW7KUE4</accession>
<keyword evidence="1" id="KW-0472">Membrane</keyword>
<evidence type="ECO:0000313" key="2">
    <source>
        <dbReference type="EMBL" id="MFH5232358.1"/>
    </source>
</evidence>
<gene>
    <name evidence="3" type="ORF">ACHIPV_24905</name>
    <name evidence="2" type="ORF">ACHIRB_27865</name>
</gene>
<evidence type="ECO:0000313" key="4">
    <source>
        <dbReference type="Proteomes" id="UP001609176"/>
    </source>
</evidence>
<feature type="transmembrane region" description="Helical" evidence="1">
    <location>
        <begin position="185"/>
        <end position="212"/>
    </location>
</feature>
<feature type="transmembrane region" description="Helical" evidence="1">
    <location>
        <begin position="147"/>
        <end position="173"/>
    </location>
</feature>
<feature type="transmembrane region" description="Helical" evidence="1">
    <location>
        <begin position="348"/>
        <end position="365"/>
    </location>
</feature>
<feature type="transmembrane region" description="Helical" evidence="1">
    <location>
        <begin position="12"/>
        <end position="33"/>
    </location>
</feature>